<evidence type="ECO:0000256" key="6">
    <source>
        <dbReference type="ARBA" id="ARBA00023118"/>
    </source>
</evidence>
<dbReference type="InterPro" id="IPR000477">
    <property type="entry name" value="RT_dom"/>
</dbReference>
<feature type="domain" description="Reverse transcriptase" evidence="8">
    <location>
        <begin position="66"/>
        <end position="242"/>
    </location>
</feature>
<evidence type="ECO:0000256" key="3">
    <source>
        <dbReference type="ARBA" id="ARBA00022723"/>
    </source>
</evidence>
<keyword evidence="4" id="KW-0460">Magnesium</keyword>
<dbReference type="Pfam" id="PF00078">
    <property type="entry name" value="RVT_1"/>
    <property type="match status" value="1"/>
</dbReference>
<reference evidence="9" key="1">
    <citation type="submission" date="2020-10" db="EMBL/GenBank/DDBJ databases">
        <authorList>
            <person name="Castelo-Branco R."/>
            <person name="Eusebio N."/>
            <person name="Adriana R."/>
            <person name="Vieira A."/>
            <person name="Brugerolle De Fraissinette N."/>
            <person name="Rezende De Castro R."/>
            <person name="Schneider M.P."/>
            <person name="Vasconcelos V."/>
            <person name="Leao P.N."/>
        </authorList>
    </citation>
    <scope>NUCLEOTIDE SEQUENCE</scope>
    <source>
        <strain evidence="9">LEGE 12446</strain>
    </source>
</reference>
<evidence type="ECO:0000256" key="4">
    <source>
        <dbReference type="ARBA" id="ARBA00022842"/>
    </source>
</evidence>
<comment type="similarity">
    <text evidence="7">Belongs to the bacterial reverse transcriptase family.</text>
</comment>
<comment type="caution">
    <text evidence="9">The sequence shown here is derived from an EMBL/GenBank/DDBJ whole genome shotgun (WGS) entry which is preliminary data.</text>
</comment>
<dbReference type="CDD" id="cd03487">
    <property type="entry name" value="RT_Bac_retron_II"/>
    <property type="match status" value="1"/>
</dbReference>
<proteinExistence type="inferred from homology"/>
<evidence type="ECO:0000256" key="1">
    <source>
        <dbReference type="ARBA" id="ARBA00022679"/>
    </source>
</evidence>
<protein>
    <submittedName>
        <fullName evidence="9">RNA-directed DNA polymerase</fullName>
    </submittedName>
</protein>
<dbReference type="PRINTS" id="PR00866">
    <property type="entry name" value="RNADNAPOLMS"/>
</dbReference>
<evidence type="ECO:0000256" key="7">
    <source>
        <dbReference type="ARBA" id="ARBA00034120"/>
    </source>
</evidence>
<dbReference type="GO" id="GO:0046872">
    <property type="term" value="F:metal ion binding"/>
    <property type="evidence" value="ECO:0007669"/>
    <property type="project" value="UniProtKB-KW"/>
</dbReference>
<evidence type="ECO:0000259" key="8">
    <source>
        <dbReference type="Pfam" id="PF00078"/>
    </source>
</evidence>
<dbReference type="Proteomes" id="UP000622533">
    <property type="component" value="Unassembled WGS sequence"/>
</dbReference>
<gene>
    <name evidence="9" type="ORF">IQ276_17155</name>
</gene>
<evidence type="ECO:0000256" key="5">
    <source>
        <dbReference type="ARBA" id="ARBA00022918"/>
    </source>
</evidence>
<dbReference type="EMBL" id="JADEXS010000227">
    <property type="protein sequence ID" value="MBE9024095.1"/>
    <property type="molecule type" value="Genomic_DNA"/>
</dbReference>
<dbReference type="AlphaFoldDB" id="A0A8J6ZM91"/>
<evidence type="ECO:0000313" key="10">
    <source>
        <dbReference type="Proteomes" id="UP000622533"/>
    </source>
</evidence>
<dbReference type="GO" id="GO:0003723">
    <property type="term" value="F:RNA binding"/>
    <property type="evidence" value="ECO:0007669"/>
    <property type="project" value="InterPro"/>
</dbReference>
<evidence type="ECO:0000256" key="2">
    <source>
        <dbReference type="ARBA" id="ARBA00022695"/>
    </source>
</evidence>
<sequence>MQRSRWKQYTLDQSPFYCLKSKERLAKLLYISQRKLEVLAHSEDLYMEKDRFNPKKGKTFHVEEPRLPLKRVQKRIEEILKRVKMPNYIHAPGKGRSYISNARAHINVAVVRSLDIKQYFPSSQSWRVYSFFYKQMRCSSDVAGILTRLCTFKKHLPTGSPSSPVLSYFAHINMWEAINELVEGAGCTLTVYMDDVTISGSSVPGELIWQIKNEFYRCGLRDSRKKEKHYVGNKPREITGVIVKDGELKLPNSQHKKMHDCRQAIQLETDPAKLAHLMQSLKGLKSQAQQIRKANEIHVDNGCNDL</sequence>
<organism evidence="9 10">
    <name type="scientific">Desmonostoc muscorum LEGE 12446</name>
    <dbReference type="NCBI Taxonomy" id="1828758"/>
    <lineage>
        <taxon>Bacteria</taxon>
        <taxon>Bacillati</taxon>
        <taxon>Cyanobacteriota</taxon>
        <taxon>Cyanophyceae</taxon>
        <taxon>Nostocales</taxon>
        <taxon>Nostocaceae</taxon>
        <taxon>Desmonostoc</taxon>
    </lineage>
</organism>
<keyword evidence="1" id="KW-0808">Transferase</keyword>
<keyword evidence="5 9" id="KW-0695">RNA-directed DNA polymerase</keyword>
<dbReference type="InterPro" id="IPR000123">
    <property type="entry name" value="Reverse_transcriptase_msDNA"/>
</dbReference>
<dbReference type="GO" id="GO:0051607">
    <property type="term" value="P:defense response to virus"/>
    <property type="evidence" value="ECO:0007669"/>
    <property type="project" value="UniProtKB-KW"/>
</dbReference>
<accession>A0A8J6ZM91</accession>
<keyword evidence="2" id="KW-0548">Nucleotidyltransferase</keyword>
<dbReference type="SUPFAM" id="SSF56672">
    <property type="entry name" value="DNA/RNA polymerases"/>
    <property type="match status" value="1"/>
</dbReference>
<keyword evidence="6" id="KW-0051">Antiviral defense</keyword>
<evidence type="ECO:0000313" key="9">
    <source>
        <dbReference type="EMBL" id="MBE9024095.1"/>
    </source>
</evidence>
<dbReference type="GO" id="GO:0003964">
    <property type="term" value="F:RNA-directed DNA polymerase activity"/>
    <property type="evidence" value="ECO:0007669"/>
    <property type="project" value="UniProtKB-KW"/>
</dbReference>
<name>A0A8J6ZM91_DESMC</name>
<keyword evidence="10" id="KW-1185">Reference proteome</keyword>
<dbReference type="InterPro" id="IPR043502">
    <property type="entry name" value="DNA/RNA_pol_sf"/>
</dbReference>
<keyword evidence="3" id="KW-0479">Metal-binding</keyword>